<dbReference type="Proteomes" id="UP001374584">
    <property type="component" value="Unassembled WGS sequence"/>
</dbReference>
<dbReference type="Gene3D" id="2.60.40.790">
    <property type="match status" value="1"/>
</dbReference>
<comment type="caution">
    <text evidence="1">The sequence shown here is derived from an EMBL/GenBank/DDBJ whole genome shotgun (WGS) entry which is preliminary data.</text>
</comment>
<dbReference type="EMBL" id="JAYMYR010000011">
    <property type="protein sequence ID" value="KAK7331633.1"/>
    <property type="molecule type" value="Genomic_DNA"/>
</dbReference>
<proteinExistence type="predicted"/>
<dbReference type="GO" id="GO:0005634">
    <property type="term" value="C:nucleus"/>
    <property type="evidence" value="ECO:0007669"/>
    <property type="project" value="TreeGrafter"/>
</dbReference>
<evidence type="ECO:0008006" key="3">
    <source>
        <dbReference type="Google" id="ProtNLM"/>
    </source>
</evidence>
<dbReference type="PANTHER" id="PTHR34661:SF1">
    <property type="entry name" value="INCREASED DNA METHYLATION 3"/>
    <property type="match status" value="1"/>
</dbReference>
<dbReference type="InterPro" id="IPR039321">
    <property type="entry name" value="IDM2/3-like"/>
</dbReference>
<dbReference type="InterPro" id="IPR008978">
    <property type="entry name" value="HSP20-like_chaperone"/>
</dbReference>
<dbReference type="CDD" id="cd06464">
    <property type="entry name" value="ACD_sHsps-like"/>
    <property type="match status" value="1"/>
</dbReference>
<organism evidence="1 2">
    <name type="scientific">Phaseolus coccineus</name>
    <name type="common">Scarlet runner bean</name>
    <name type="synonym">Phaseolus multiflorus</name>
    <dbReference type="NCBI Taxonomy" id="3886"/>
    <lineage>
        <taxon>Eukaryota</taxon>
        <taxon>Viridiplantae</taxon>
        <taxon>Streptophyta</taxon>
        <taxon>Embryophyta</taxon>
        <taxon>Tracheophyta</taxon>
        <taxon>Spermatophyta</taxon>
        <taxon>Magnoliopsida</taxon>
        <taxon>eudicotyledons</taxon>
        <taxon>Gunneridae</taxon>
        <taxon>Pentapetalae</taxon>
        <taxon>rosids</taxon>
        <taxon>fabids</taxon>
        <taxon>Fabales</taxon>
        <taxon>Fabaceae</taxon>
        <taxon>Papilionoideae</taxon>
        <taxon>50 kb inversion clade</taxon>
        <taxon>NPAAA clade</taxon>
        <taxon>indigoferoid/millettioid clade</taxon>
        <taxon>Phaseoleae</taxon>
        <taxon>Phaseolus</taxon>
    </lineage>
</organism>
<dbReference type="PANTHER" id="PTHR34661">
    <property type="entry name" value="INCREASED DNA METHYLATION 3"/>
    <property type="match status" value="1"/>
</dbReference>
<name>A0AAN9LCC7_PHACN</name>
<evidence type="ECO:0000313" key="1">
    <source>
        <dbReference type="EMBL" id="KAK7331633.1"/>
    </source>
</evidence>
<keyword evidence="2" id="KW-1185">Reference proteome</keyword>
<gene>
    <name evidence="1" type="ORF">VNO80_28370</name>
</gene>
<evidence type="ECO:0000313" key="2">
    <source>
        <dbReference type="Proteomes" id="UP001374584"/>
    </source>
</evidence>
<accession>A0AAN9LCC7</accession>
<sequence length="514" mass="57491">MVGLDVKRKVAPYLLDLVSTFVFVYVSTDHPPSMICALGLFCTPVSSHESELALLQYIRLCRQLKSQNFNGATSSPWFLMLLLALSSRFMVKSSKKNYIDSVGSIDIVRGGKKDLQHITQLPYGELECESAALMDSRENLIYKRRSVNVKPVATDSDRKFLIDFMITTYLGPDVKSHNPRSSVTQRLMVGSPPYILSDLGPSYVTIAFLERLYYNLLRYSSPELVLDLSMFHMYLKGKLFLPSSDFTPDSKQFTSFFPLDLHEQKWYPDSFRIVRGIVVIDDPPMTCIKEEDLNRFKSLTRVITLKLNLSEYLKNKDDDNCVNKGPESSGKCQSGKFQQGHKRKDIDDTMPEFCPMFPTKQNVKVDASKNTCKSDGPSFMPLLSVPDAGVGNHDCSLVLTGTARKGILGPSIGMMDLGIGARAYIFRVSLAGVQKDLSKFNCDVETNGRVLISGVVNGGRTIKKQSRVFQMKLRKLCPPGPFTLSFNLPGPIDPRLFTANFRADGLLEGIAIMQ</sequence>
<dbReference type="AlphaFoldDB" id="A0AAN9LCC7"/>
<protein>
    <recommendedName>
        <fullName evidence="3">Increased DNA methylation 3</fullName>
    </recommendedName>
</protein>
<reference evidence="1 2" key="1">
    <citation type="submission" date="2024-01" db="EMBL/GenBank/DDBJ databases">
        <title>The genomes of 5 underutilized Papilionoideae crops provide insights into root nodulation and disease resistanc.</title>
        <authorList>
            <person name="Jiang F."/>
        </authorList>
    </citation>
    <scope>NUCLEOTIDE SEQUENCE [LARGE SCALE GENOMIC DNA]</scope>
    <source>
        <strain evidence="1">JINMINGXINNONG_FW02</strain>
        <tissue evidence="1">Leaves</tissue>
    </source>
</reference>